<dbReference type="PANTHER" id="PTHR43401:SF2">
    <property type="entry name" value="L-THREONINE 3-DEHYDROGENASE"/>
    <property type="match status" value="1"/>
</dbReference>
<reference evidence="6 7" key="1">
    <citation type="submission" date="2022-08" db="EMBL/GenBank/DDBJ databases">
        <title>Tractidigestivibacter montrealensis type strain KD21.</title>
        <authorList>
            <person name="Diop K."/>
            <person name="Richard C."/>
            <person name="Routy B."/>
        </authorList>
    </citation>
    <scope>NUCLEOTIDE SEQUENCE [LARGE SCALE GENOMIC DNA]</scope>
    <source>
        <strain evidence="6 7">KD21</strain>
    </source>
</reference>
<dbReference type="InterPro" id="IPR002328">
    <property type="entry name" value="ADH_Zn_CS"/>
</dbReference>
<dbReference type="InterPro" id="IPR013154">
    <property type="entry name" value="ADH-like_N"/>
</dbReference>
<evidence type="ECO:0000256" key="1">
    <source>
        <dbReference type="ARBA" id="ARBA00022723"/>
    </source>
</evidence>
<dbReference type="EMBL" id="JANSKA010000001">
    <property type="protein sequence ID" value="MCR9035604.1"/>
    <property type="molecule type" value="Genomic_DNA"/>
</dbReference>
<protein>
    <submittedName>
        <fullName evidence="6">Galactitol-1-phosphate 5-dehydrogenase</fullName>
    </submittedName>
</protein>
<evidence type="ECO:0000313" key="6">
    <source>
        <dbReference type="EMBL" id="MCR9035604.1"/>
    </source>
</evidence>
<comment type="similarity">
    <text evidence="4">Belongs to the zinc-containing alcohol dehydrogenase family.</text>
</comment>
<dbReference type="Proteomes" id="UP001204320">
    <property type="component" value="Unassembled WGS sequence"/>
</dbReference>
<name>A0ABT1Z5Y1_9ACTN</name>
<dbReference type="Pfam" id="PF00107">
    <property type="entry name" value="ADH_zinc_N"/>
    <property type="match status" value="1"/>
</dbReference>
<keyword evidence="2 4" id="KW-0862">Zinc</keyword>
<evidence type="ECO:0000259" key="5">
    <source>
        <dbReference type="SMART" id="SM00829"/>
    </source>
</evidence>
<dbReference type="PANTHER" id="PTHR43401">
    <property type="entry name" value="L-THREONINE 3-DEHYDROGENASE"/>
    <property type="match status" value="1"/>
</dbReference>
<dbReference type="SUPFAM" id="SSF51735">
    <property type="entry name" value="NAD(P)-binding Rossmann-fold domains"/>
    <property type="match status" value="1"/>
</dbReference>
<evidence type="ECO:0000313" key="7">
    <source>
        <dbReference type="Proteomes" id="UP001204320"/>
    </source>
</evidence>
<comment type="caution">
    <text evidence="6">The sequence shown here is derived from an EMBL/GenBank/DDBJ whole genome shotgun (WGS) entry which is preliminary data.</text>
</comment>
<organism evidence="6 7">
    <name type="scientific">Tractidigestivibacter montrealensis</name>
    <dbReference type="NCBI Taxonomy" id="2972466"/>
    <lineage>
        <taxon>Bacteria</taxon>
        <taxon>Bacillati</taxon>
        <taxon>Actinomycetota</taxon>
        <taxon>Coriobacteriia</taxon>
        <taxon>Coriobacteriales</taxon>
        <taxon>Atopobiaceae</taxon>
        <taxon>Tractidigestivibacter</taxon>
    </lineage>
</organism>
<comment type="cofactor">
    <cofactor evidence="4">
        <name>Zn(2+)</name>
        <dbReference type="ChEBI" id="CHEBI:29105"/>
    </cofactor>
</comment>
<evidence type="ECO:0000256" key="3">
    <source>
        <dbReference type="ARBA" id="ARBA00023002"/>
    </source>
</evidence>
<keyword evidence="1 4" id="KW-0479">Metal-binding</keyword>
<dbReference type="Pfam" id="PF08240">
    <property type="entry name" value="ADH_N"/>
    <property type="match status" value="1"/>
</dbReference>
<evidence type="ECO:0000256" key="2">
    <source>
        <dbReference type="ARBA" id="ARBA00022833"/>
    </source>
</evidence>
<dbReference type="InterPro" id="IPR020843">
    <property type="entry name" value="ER"/>
</dbReference>
<dbReference type="PROSITE" id="PS00059">
    <property type="entry name" value="ADH_ZINC"/>
    <property type="match status" value="1"/>
</dbReference>
<dbReference type="CDD" id="cd08236">
    <property type="entry name" value="sugar_DH"/>
    <property type="match status" value="1"/>
</dbReference>
<evidence type="ECO:0000256" key="4">
    <source>
        <dbReference type="RuleBase" id="RU361277"/>
    </source>
</evidence>
<dbReference type="InterPro" id="IPR036291">
    <property type="entry name" value="NAD(P)-bd_dom_sf"/>
</dbReference>
<dbReference type="InterPro" id="IPR011032">
    <property type="entry name" value="GroES-like_sf"/>
</dbReference>
<dbReference type="Gene3D" id="3.40.50.720">
    <property type="entry name" value="NAD(P)-binding Rossmann-like Domain"/>
    <property type="match status" value="1"/>
</dbReference>
<accession>A0ABT1Z5Y1</accession>
<dbReference type="SUPFAM" id="SSF50129">
    <property type="entry name" value="GroES-like"/>
    <property type="match status" value="1"/>
</dbReference>
<keyword evidence="7" id="KW-1185">Reference proteome</keyword>
<dbReference type="RefSeq" id="WP_199563350.1">
    <property type="nucleotide sequence ID" value="NZ_JANSKA010000001.1"/>
</dbReference>
<feature type="domain" description="Enoyl reductase (ER)" evidence="5">
    <location>
        <begin position="12"/>
        <end position="349"/>
    </location>
</feature>
<sequence>MGEKMWAGVLHGKNDMRYEEVDKPSPGPNEVLVKVKQTGICGSDVPRVLGDAAHFYPIILGHEFSGVVAGVGESVTSVKVGENVAGAPLVPCGTCEDCQRGDYSLCSHYSFIGTRQPGSFAEYVVIPEKCAVTFDASVSYEQAALIEPTAVALHGLERLDYHGGGTVAVLGGGTIGIITAQWAKAFGAREVTVFDILPDRLEFARKMGATSTVNSMDEDWKDQVNAITNGRGYDYVIETAGSVATMKMIFDIVANKGQASLIGKINRDITFTPQEWEHLHRREFTLTGSWLSYSAPFPGHEWTLTADAYRSGMMPYDEGFIYARYPLSRISEAFDEFKTPGRVKGKILLNCER</sequence>
<dbReference type="SMART" id="SM00829">
    <property type="entry name" value="PKS_ER"/>
    <property type="match status" value="1"/>
</dbReference>
<dbReference type="InterPro" id="IPR013149">
    <property type="entry name" value="ADH-like_C"/>
</dbReference>
<proteinExistence type="inferred from homology"/>
<gene>
    <name evidence="6" type="ORF">NVS32_01335</name>
</gene>
<dbReference type="InterPro" id="IPR050129">
    <property type="entry name" value="Zn_alcohol_dh"/>
</dbReference>
<dbReference type="Gene3D" id="3.90.180.10">
    <property type="entry name" value="Medium-chain alcohol dehydrogenases, catalytic domain"/>
    <property type="match status" value="1"/>
</dbReference>
<keyword evidence="3" id="KW-0560">Oxidoreductase</keyword>